<dbReference type="STRING" id="35722.A0A0B7NTE3"/>
<feature type="transmembrane region" description="Helical" evidence="7">
    <location>
        <begin position="434"/>
        <end position="452"/>
    </location>
</feature>
<evidence type="ECO:0000256" key="3">
    <source>
        <dbReference type="ARBA" id="ARBA00022692"/>
    </source>
</evidence>
<dbReference type="InterPro" id="IPR011701">
    <property type="entry name" value="MFS"/>
</dbReference>
<feature type="transmembrane region" description="Helical" evidence="7">
    <location>
        <begin position="572"/>
        <end position="591"/>
    </location>
</feature>
<evidence type="ECO:0000256" key="7">
    <source>
        <dbReference type="SAM" id="Phobius"/>
    </source>
</evidence>
<dbReference type="OrthoDB" id="4078873at2759"/>
<evidence type="ECO:0000256" key="1">
    <source>
        <dbReference type="ARBA" id="ARBA00004141"/>
    </source>
</evidence>
<accession>A0A0B7NTE3</accession>
<dbReference type="SUPFAM" id="SSF103473">
    <property type="entry name" value="MFS general substrate transporter"/>
    <property type="match status" value="1"/>
</dbReference>
<dbReference type="Gene3D" id="1.20.1250.20">
    <property type="entry name" value="MFS general substrate transporter like domains"/>
    <property type="match status" value="2"/>
</dbReference>
<evidence type="ECO:0000256" key="4">
    <source>
        <dbReference type="ARBA" id="ARBA00022989"/>
    </source>
</evidence>
<dbReference type="InterPro" id="IPR036259">
    <property type="entry name" value="MFS_trans_sf"/>
</dbReference>
<feature type="transmembrane region" description="Helical" evidence="7">
    <location>
        <begin position="491"/>
        <end position="514"/>
    </location>
</feature>
<feature type="transmembrane region" description="Helical" evidence="7">
    <location>
        <begin position="155"/>
        <end position="176"/>
    </location>
</feature>
<evidence type="ECO:0000313" key="9">
    <source>
        <dbReference type="Proteomes" id="UP000054107"/>
    </source>
</evidence>
<feature type="transmembrane region" description="Helical" evidence="7">
    <location>
        <begin position="87"/>
        <end position="106"/>
    </location>
</feature>
<feature type="transmembrane region" description="Helical" evidence="7">
    <location>
        <begin position="288"/>
        <end position="312"/>
    </location>
</feature>
<reference evidence="8 9" key="1">
    <citation type="submission" date="2014-09" db="EMBL/GenBank/DDBJ databases">
        <authorList>
            <person name="Ellenberger Sabrina"/>
        </authorList>
    </citation>
    <scope>NUCLEOTIDE SEQUENCE [LARGE SCALE GENOMIC DNA]</scope>
    <source>
        <strain evidence="8 9">CBS 412.66</strain>
    </source>
</reference>
<keyword evidence="5 7" id="KW-0472">Membrane</keyword>
<keyword evidence="2" id="KW-0813">Transport</keyword>
<dbReference type="GO" id="GO:0005886">
    <property type="term" value="C:plasma membrane"/>
    <property type="evidence" value="ECO:0007669"/>
    <property type="project" value="TreeGrafter"/>
</dbReference>
<evidence type="ECO:0000313" key="8">
    <source>
        <dbReference type="EMBL" id="CEP18513.1"/>
    </source>
</evidence>
<evidence type="ECO:0008006" key="10">
    <source>
        <dbReference type="Google" id="ProtNLM"/>
    </source>
</evidence>
<evidence type="ECO:0000256" key="6">
    <source>
        <dbReference type="SAM" id="MobiDB-lite"/>
    </source>
</evidence>
<protein>
    <recommendedName>
        <fullName evidence="10">Major facilitator superfamily (MFS) profile domain-containing protein</fullName>
    </recommendedName>
</protein>
<evidence type="ECO:0000256" key="2">
    <source>
        <dbReference type="ARBA" id="ARBA00022448"/>
    </source>
</evidence>
<feature type="transmembrane region" description="Helical" evidence="7">
    <location>
        <begin position="126"/>
        <end position="143"/>
    </location>
</feature>
<comment type="subcellular location">
    <subcellularLocation>
        <location evidence="1">Membrane</location>
        <topology evidence="1">Multi-pass membrane protein</topology>
    </subcellularLocation>
</comment>
<dbReference type="EMBL" id="LN733835">
    <property type="protein sequence ID" value="CEP18513.1"/>
    <property type="molecule type" value="Genomic_DNA"/>
</dbReference>
<keyword evidence="9" id="KW-1185">Reference proteome</keyword>
<keyword evidence="4 7" id="KW-1133">Transmembrane helix</keyword>
<feature type="transmembrane region" description="Helical" evidence="7">
    <location>
        <begin position="210"/>
        <end position="228"/>
    </location>
</feature>
<dbReference type="PANTHER" id="PTHR23501:SF3">
    <property type="entry name" value="MAJOR FACILITATOR SUPERFAMILY (MFS) PROFILE DOMAIN-CONTAINING PROTEIN"/>
    <property type="match status" value="1"/>
</dbReference>
<sequence>MKFRLPSIFPAAALVESEEKKTPVNSNNTVNEEKRMACDGSSAMDTKEEIPSHDQDDSSYKGSITDFQYGVKSAQAALQVWSKPHLIMAYGLIWLLSFIMALSSGINNTLTPYVTSSFQEHSLTATTQVISSMISGLIVLPYAKLLNIWGRPQGFALMVCSMTVGLIMMAGCQNVTTYCAAQVFYSVGSSTIYFTQTIFIADTTSLKNRAFIIAFTASPWIATVWAYGPAAESILNTIGFRWNFGIWAIVIPVVSSPLFGLFYYNYLKAIKVGLIVKPKSNRTFRESCYYYAIEFDVVGLLLICAGLALFLLSFNLYSYQPNQWNSPLIICFLIFGGLLIIAFGIWEKWGAPVTFIPWSLLTDRTVFFTYTMAASLYLAWYLWDSFFYSYLIVVYSLSVSQATYITNIYTIGSTVWSLVMGLIIMYNGRLKWQAFYFGVPITILGVGLMIMFRQPDVNIGFIVMCQIFIAFGGGTLVICEQMTVMAVSSHQFVAAVLSMENMIISIGSAVGSAISGAMWTGIFPAKLAKYLPASALGDIQSIYGSITVQSSYAADSPEKIAINLAYSETQRYMLIAATCMYAITWASVAMWKDVDLKQIKREKGLAF</sequence>
<gene>
    <name evidence="8" type="primary">PARPA_12817.1 scaffold 45468</name>
</gene>
<feature type="region of interest" description="Disordered" evidence="6">
    <location>
        <begin position="20"/>
        <end position="59"/>
    </location>
</feature>
<dbReference type="AlphaFoldDB" id="A0A0B7NTE3"/>
<dbReference type="FunFam" id="1.20.1250.20:FF:000284">
    <property type="entry name" value="Siderophore iron transporter mirB"/>
    <property type="match status" value="1"/>
</dbReference>
<feature type="transmembrane region" description="Helical" evidence="7">
    <location>
        <begin position="403"/>
        <end position="427"/>
    </location>
</feature>
<feature type="transmembrane region" description="Helical" evidence="7">
    <location>
        <begin position="458"/>
        <end position="479"/>
    </location>
</feature>
<dbReference type="PANTHER" id="PTHR23501">
    <property type="entry name" value="MAJOR FACILITATOR SUPERFAMILY"/>
    <property type="match status" value="1"/>
</dbReference>
<evidence type="ECO:0000256" key="5">
    <source>
        <dbReference type="ARBA" id="ARBA00023136"/>
    </source>
</evidence>
<name>A0A0B7NTE3_9FUNG</name>
<dbReference type="GO" id="GO:0022857">
    <property type="term" value="F:transmembrane transporter activity"/>
    <property type="evidence" value="ECO:0007669"/>
    <property type="project" value="InterPro"/>
</dbReference>
<feature type="transmembrane region" description="Helical" evidence="7">
    <location>
        <begin position="244"/>
        <end position="267"/>
    </location>
</feature>
<dbReference type="Proteomes" id="UP000054107">
    <property type="component" value="Unassembled WGS sequence"/>
</dbReference>
<proteinExistence type="predicted"/>
<organism evidence="8 9">
    <name type="scientific">Parasitella parasitica</name>
    <dbReference type="NCBI Taxonomy" id="35722"/>
    <lineage>
        <taxon>Eukaryota</taxon>
        <taxon>Fungi</taxon>
        <taxon>Fungi incertae sedis</taxon>
        <taxon>Mucoromycota</taxon>
        <taxon>Mucoromycotina</taxon>
        <taxon>Mucoromycetes</taxon>
        <taxon>Mucorales</taxon>
        <taxon>Mucorineae</taxon>
        <taxon>Mucoraceae</taxon>
        <taxon>Parasitella</taxon>
    </lineage>
</organism>
<feature type="transmembrane region" description="Helical" evidence="7">
    <location>
        <begin position="366"/>
        <end position="383"/>
    </location>
</feature>
<keyword evidence="3 7" id="KW-0812">Transmembrane</keyword>
<feature type="compositionally biased region" description="Basic and acidic residues" evidence="6">
    <location>
        <begin position="45"/>
        <end position="59"/>
    </location>
</feature>
<feature type="transmembrane region" description="Helical" evidence="7">
    <location>
        <begin position="324"/>
        <end position="346"/>
    </location>
</feature>
<dbReference type="Pfam" id="PF07690">
    <property type="entry name" value="MFS_1"/>
    <property type="match status" value="1"/>
</dbReference>